<keyword evidence="2" id="KW-1185">Reference proteome</keyword>
<organism evidence="1 2">
    <name type="scientific">Actinomadura madurae</name>
    <dbReference type="NCBI Taxonomy" id="1993"/>
    <lineage>
        <taxon>Bacteria</taxon>
        <taxon>Bacillati</taxon>
        <taxon>Actinomycetota</taxon>
        <taxon>Actinomycetes</taxon>
        <taxon>Streptosporangiales</taxon>
        <taxon>Thermomonosporaceae</taxon>
        <taxon>Actinomadura</taxon>
    </lineage>
</organism>
<accession>A0A1I5VC71</accession>
<sequence>MNGADREIERLVASLPAIVEAGVTLSDGWLVVDGEPTLRIPRKQSQTRDEWLRHDAPSVYPNVPRGQPRATLLFGILQDSGTADGECPFDSHLEAELREKLPGDTMEKRTAVSDAIVEKFWYRSEKVHYLLPLHSSLSLGFRQSSSGGGRMQYKMFRGSILPFLCSHTGGIDEVLIDRMLDVFRSDDDFTHLDREVLRIAGEISPETNGPSVKILLRSEGTREVLERLESAGGAFCQASLDRFREDLAEVLTMQLPRRDLIDQITMLLALHLTTWLYRASMVLSNQLERVVRLFTLAPSADAPGCSVGCAGDLTTCDLAGRMSFRVGSGGFRSAKMSDPCVGSYLELTSGYLMPLPVTIAAANLAAEALLAAGGPEIRSLDLPAMHRALSEGGAQLRSRFDAITRVLAICRGAQQYPAAPLEEKERFARTGAPGLYALREALLEARRSSMRNVGRDVVNQLVKEVPTGKLIQSNGTRITFFETDEAMLFLLVRLVCGRELVPFAEFLEGLKRYGLAPQSREEERLLQNALERLGMFARYSDAAESAYVHHSSQFSASEVTR</sequence>
<evidence type="ECO:0000313" key="2">
    <source>
        <dbReference type="Proteomes" id="UP000183413"/>
    </source>
</evidence>
<evidence type="ECO:0008006" key="3">
    <source>
        <dbReference type="Google" id="ProtNLM"/>
    </source>
</evidence>
<reference evidence="1 2" key="1">
    <citation type="submission" date="2016-10" db="EMBL/GenBank/DDBJ databases">
        <authorList>
            <person name="de Groot N.N."/>
        </authorList>
    </citation>
    <scope>NUCLEOTIDE SEQUENCE [LARGE SCALE GENOMIC DNA]</scope>
    <source>
        <strain evidence="1 2">DSM 43067</strain>
    </source>
</reference>
<dbReference type="Proteomes" id="UP000183413">
    <property type="component" value="Unassembled WGS sequence"/>
</dbReference>
<dbReference type="EMBL" id="FOVH01000021">
    <property type="protein sequence ID" value="SFQ05075.1"/>
    <property type="molecule type" value="Genomic_DNA"/>
</dbReference>
<protein>
    <recommendedName>
        <fullName evidence="3">DNA phosphorothioation-dependent restriction protein DptG</fullName>
    </recommendedName>
</protein>
<dbReference type="RefSeq" id="WP_075024256.1">
    <property type="nucleotide sequence ID" value="NZ_FOVH01000021.1"/>
</dbReference>
<dbReference type="STRING" id="1993.SAMN04489713_12173"/>
<proteinExistence type="predicted"/>
<dbReference type="AlphaFoldDB" id="A0A1I5VC71"/>
<gene>
    <name evidence="1" type="ORF">SAMN04489713_12173</name>
</gene>
<name>A0A1I5VC71_9ACTN</name>
<dbReference type="InParanoid" id="A0A1I5VC71"/>
<evidence type="ECO:0000313" key="1">
    <source>
        <dbReference type="EMBL" id="SFQ05075.1"/>
    </source>
</evidence>